<dbReference type="EnsemblPlants" id="QL06p049027:mrna">
    <property type="protein sequence ID" value="QL06p049027:mrna"/>
    <property type="gene ID" value="QL06p049027"/>
</dbReference>
<feature type="repeat" description="PPR" evidence="2">
    <location>
        <begin position="298"/>
        <end position="332"/>
    </location>
</feature>
<evidence type="ECO:0008006" key="5">
    <source>
        <dbReference type="Google" id="ProtNLM"/>
    </source>
</evidence>
<dbReference type="Pfam" id="PF20431">
    <property type="entry name" value="E_motif"/>
    <property type="match status" value="1"/>
</dbReference>
<dbReference type="InterPro" id="IPR046960">
    <property type="entry name" value="PPR_At4g14850-like_plant"/>
</dbReference>
<dbReference type="Gene3D" id="1.25.40.10">
    <property type="entry name" value="Tetratricopeptide repeat domain"/>
    <property type="match status" value="5"/>
</dbReference>
<dbReference type="Pfam" id="PF01535">
    <property type="entry name" value="PPR"/>
    <property type="match status" value="6"/>
</dbReference>
<feature type="repeat" description="PPR" evidence="2">
    <location>
        <begin position="355"/>
        <end position="389"/>
    </location>
</feature>
<dbReference type="SUPFAM" id="SSF48452">
    <property type="entry name" value="TPR-like"/>
    <property type="match status" value="1"/>
</dbReference>
<evidence type="ECO:0000313" key="4">
    <source>
        <dbReference type="Proteomes" id="UP000594261"/>
    </source>
</evidence>
<dbReference type="AlphaFoldDB" id="A0A7N2R736"/>
<dbReference type="InterPro" id="IPR002885">
    <property type="entry name" value="PPR_rpt"/>
</dbReference>
<sequence>MLCLKLTHLFKRFPSSLLFSTYSTSNYLNCHLNYFLSNQTSTLQFLLQSHALIIASGNSNNLFIASKLISLYSSLNKPTSSTKVFDSVSPKDTFLWNSVIKSHFSNGNYSQALEFHLQMRAFDTPLDQFTIPMVVSTCAELMLLDHGKNIHGLVLKLGLFAGNSAVGSSFVYMYVKCAQMDDAYLMFDEMCVRDVVAWTALVIGYVQNNESEKGLECLCDMHSVGGDGERPTFRTLEGGFQACGNLGALVEGRCLHGLIVKAGIGCSQVVQSSLLSMYSKCGIPGEAYHSFCEVTNKDLLSWTSLISIYSRFGLMTEGLSFFWEMQENEMCPDGIVISSILLGFEKLFRRVPEANKDSWNNMIFGYSMVGLEAKCIELFREMQWIGIEPDSNSLVSMVSSCSQLGGTYLGRSLHCYIIEHSMDENVMVVSSLMDMYVKAGNLNIAWKIFCGTPRDIITWNTLISSYTYCGRYAEAVALFEDMISENLQPNSVVLSACSHLASLEKGERIHHYIKERGIESNISLATALVEMYAKCGQLEKARKLFNTMKERDVISWNVIISGYGMNGHAKSAMEIFQQMDKSNVKPNGLTFLALLSACAYAGLVKEGKGLFNRMQDYSIKPNLKHYACMIDLLGRSGNLQEAEALVLSMPFSPDGGVWGALLSACKIHNEIETGVRIAKYAIETDPENDGYYIMMCNMYNSVGRWEEAERLREMMNERNVAKRAGWSTL</sequence>
<dbReference type="EMBL" id="LRBV02000006">
    <property type="status" value="NOT_ANNOTATED_CDS"/>
    <property type="molecule type" value="Genomic_DNA"/>
</dbReference>
<proteinExistence type="predicted"/>
<evidence type="ECO:0000256" key="1">
    <source>
        <dbReference type="ARBA" id="ARBA00022737"/>
    </source>
</evidence>
<dbReference type="Proteomes" id="UP000594261">
    <property type="component" value="Chromosome 6"/>
</dbReference>
<dbReference type="NCBIfam" id="TIGR00756">
    <property type="entry name" value="PPR"/>
    <property type="match status" value="6"/>
</dbReference>
<reference evidence="3" key="2">
    <citation type="submission" date="2021-01" db="UniProtKB">
        <authorList>
            <consortium name="EnsemblPlants"/>
        </authorList>
    </citation>
    <scope>IDENTIFICATION</scope>
</reference>
<dbReference type="GO" id="GO:0009451">
    <property type="term" value="P:RNA modification"/>
    <property type="evidence" value="ECO:0007669"/>
    <property type="project" value="InterPro"/>
</dbReference>
<reference evidence="3 4" key="1">
    <citation type="journal article" date="2016" name="G3 (Bethesda)">
        <title>First Draft Assembly and Annotation of the Genome of a California Endemic Oak Quercus lobata Nee (Fagaceae).</title>
        <authorList>
            <person name="Sork V.L."/>
            <person name="Fitz-Gibbon S.T."/>
            <person name="Puiu D."/>
            <person name="Crepeau M."/>
            <person name="Gugger P.F."/>
            <person name="Sherman R."/>
            <person name="Stevens K."/>
            <person name="Langley C.H."/>
            <person name="Pellegrini M."/>
            <person name="Salzberg S.L."/>
        </authorList>
    </citation>
    <scope>NUCLEOTIDE SEQUENCE [LARGE SCALE GENOMIC DNA]</scope>
    <source>
        <strain evidence="3 4">cv. SW786</strain>
    </source>
</reference>
<keyword evidence="1" id="KW-0677">Repeat</keyword>
<dbReference type="Pfam" id="PF13041">
    <property type="entry name" value="PPR_2"/>
    <property type="match status" value="2"/>
</dbReference>
<dbReference type="PROSITE" id="PS51375">
    <property type="entry name" value="PPR"/>
    <property type="match status" value="7"/>
</dbReference>
<dbReference type="OMA" id="NFMSVRE"/>
<evidence type="ECO:0000256" key="2">
    <source>
        <dbReference type="PROSITE-ProRule" id="PRU00708"/>
    </source>
</evidence>
<accession>A0A7N2R736</accession>
<dbReference type="GO" id="GO:0003723">
    <property type="term" value="F:RNA binding"/>
    <property type="evidence" value="ECO:0007669"/>
    <property type="project" value="InterPro"/>
</dbReference>
<dbReference type="PANTHER" id="PTHR47926">
    <property type="entry name" value="PENTATRICOPEPTIDE REPEAT-CONTAINING PROTEIN"/>
    <property type="match status" value="1"/>
</dbReference>
<feature type="repeat" description="PPR" evidence="2">
    <location>
        <begin position="521"/>
        <end position="551"/>
    </location>
</feature>
<name>A0A7N2R736_QUELO</name>
<dbReference type="FunFam" id="1.25.40.10:FF:000090">
    <property type="entry name" value="Pentatricopeptide repeat-containing protein, chloroplastic"/>
    <property type="match status" value="1"/>
</dbReference>
<dbReference type="InterPro" id="IPR046848">
    <property type="entry name" value="E_motif"/>
</dbReference>
<protein>
    <recommendedName>
        <fullName evidence="5">Pentatricopeptide repeat-containing protein</fullName>
    </recommendedName>
</protein>
<feature type="repeat" description="PPR" evidence="2">
    <location>
        <begin position="455"/>
        <end position="489"/>
    </location>
</feature>
<evidence type="ECO:0000313" key="3">
    <source>
        <dbReference type="EnsemblPlants" id="QL06p049027:mrna"/>
    </source>
</evidence>
<dbReference type="InParanoid" id="A0A7N2R736"/>
<dbReference type="PANTHER" id="PTHR47926:SF397">
    <property type="entry name" value="(WILD MALAYSIAN BANANA) HYPOTHETICAL PROTEIN"/>
    <property type="match status" value="1"/>
</dbReference>
<feature type="repeat" description="PPR" evidence="2">
    <location>
        <begin position="587"/>
        <end position="621"/>
    </location>
</feature>
<organism evidence="3 4">
    <name type="scientific">Quercus lobata</name>
    <name type="common">Valley oak</name>
    <dbReference type="NCBI Taxonomy" id="97700"/>
    <lineage>
        <taxon>Eukaryota</taxon>
        <taxon>Viridiplantae</taxon>
        <taxon>Streptophyta</taxon>
        <taxon>Embryophyta</taxon>
        <taxon>Tracheophyta</taxon>
        <taxon>Spermatophyta</taxon>
        <taxon>Magnoliopsida</taxon>
        <taxon>eudicotyledons</taxon>
        <taxon>Gunneridae</taxon>
        <taxon>Pentapetalae</taxon>
        <taxon>rosids</taxon>
        <taxon>fabids</taxon>
        <taxon>Fagales</taxon>
        <taxon>Fagaceae</taxon>
        <taxon>Quercus</taxon>
    </lineage>
</organism>
<feature type="repeat" description="PPR" evidence="2">
    <location>
        <begin position="552"/>
        <end position="586"/>
    </location>
</feature>
<feature type="repeat" description="PPR" evidence="2">
    <location>
        <begin position="92"/>
        <end position="126"/>
    </location>
</feature>
<dbReference type="FunCoup" id="A0A7N2R736">
    <property type="interactions" value="651"/>
</dbReference>
<keyword evidence="4" id="KW-1185">Reference proteome</keyword>
<dbReference type="Gramene" id="QL06p049027:mrna">
    <property type="protein sequence ID" value="QL06p049027:mrna"/>
    <property type="gene ID" value="QL06p049027"/>
</dbReference>
<dbReference type="InterPro" id="IPR011990">
    <property type="entry name" value="TPR-like_helical_dom_sf"/>
</dbReference>